<gene>
    <name evidence="1" type="ORF">LCGC14_1935210</name>
</gene>
<accession>A0A0F9GAB0</accession>
<feature type="non-terminal residue" evidence="1">
    <location>
        <position position="91"/>
    </location>
</feature>
<protein>
    <submittedName>
        <fullName evidence="1">Uncharacterized protein</fullName>
    </submittedName>
</protein>
<dbReference type="EMBL" id="LAZR01020849">
    <property type="protein sequence ID" value="KKL87391.1"/>
    <property type="molecule type" value="Genomic_DNA"/>
</dbReference>
<name>A0A0F9GAB0_9ZZZZ</name>
<organism evidence="1">
    <name type="scientific">marine sediment metagenome</name>
    <dbReference type="NCBI Taxonomy" id="412755"/>
    <lineage>
        <taxon>unclassified sequences</taxon>
        <taxon>metagenomes</taxon>
        <taxon>ecological metagenomes</taxon>
    </lineage>
</organism>
<evidence type="ECO:0000313" key="1">
    <source>
        <dbReference type="EMBL" id="KKL87391.1"/>
    </source>
</evidence>
<comment type="caution">
    <text evidence="1">The sequence shown here is derived from an EMBL/GenBank/DDBJ whole genome shotgun (WGS) entry which is preliminary data.</text>
</comment>
<reference evidence="1" key="1">
    <citation type="journal article" date="2015" name="Nature">
        <title>Complex archaea that bridge the gap between prokaryotes and eukaryotes.</title>
        <authorList>
            <person name="Spang A."/>
            <person name="Saw J.H."/>
            <person name="Jorgensen S.L."/>
            <person name="Zaremba-Niedzwiedzka K."/>
            <person name="Martijn J."/>
            <person name="Lind A.E."/>
            <person name="van Eijk R."/>
            <person name="Schleper C."/>
            <person name="Guy L."/>
            <person name="Ettema T.J."/>
        </authorList>
    </citation>
    <scope>NUCLEOTIDE SEQUENCE</scope>
</reference>
<sequence>MNENQEKYLPADDFTPSEGMLEKGMALQKVQTQYTTAIAVQRPRDIDKIQKAVMREAEYAGEDFYYSWTVKGKGKPKTIQGPSIGLTMSLA</sequence>
<dbReference type="AlphaFoldDB" id="A0A0F9GAB0"/>
<proteinExistence type="predicted"/>